<dbReference type="PaxDb" id="123214-PERMA_1113"/>
<protein>
    <submittedName>
        <fullName evidence="1">Uncharacterized protein</fullName>
    </submittedName>
</protein>
<dbReference type="eggNOG" id="COG1721">
    <property type="taxonomic scope" value="Bacteria"/>
</dbReference>
<organism evidence="1 2">
    <name type="scientific">Persephonella marina (strain DSM 14350 / EX-H1)</name>
    <dbReference type="NCBI Taxonomy" id="123214"/>
    <lineage>
        <taxon>Bacteria</taxon>
        <taxon>Pseudomonadati</taxon>
        <taxon>Aquificota</taxon>
        <taxon>Aquificia</taxon>
        <taxon>Aquificales</taxon>
        <taxon>Hydrogenothermaceae</taxon>
        <taxon>Persephonella</taxon>
    </lineage>
</organism>
<keyword evidence="2" id="KW-1185">Reference proteome</keyword>
<dbReference type="PANTHER" id="PTHR34351:SF1">
    <property type="entry name" value="SLR1927 PROTEIN"/>
    <property type="match status" value="1"/>
</dbReference>
<evidence type="ECO:0000313" key="2">
    <source>
        <dbReference type="Proteomes" id="UP000001366"/>
    </source>
</evidence>
<dbReference type="PANTHER" id="PTHR34351">
    <property type="entry name" value="SLR1927 PROTEIN-RELATED"/>
    <property type="match status" value="1"/>
</dbReference>
<dbReference type="RefSeq" id="WP_012676701.1">
    <property type="nucleotide sequence ID" value="NC_012440.1"/>
</dbReference>
<accession>C0QQF3</accession>
<dbReference type="AlphaFoldDB" id="C0QQF3"/>
<evidence type="ECO:0000313" key="1">
    <source>
        <dbReference type="EMBL" id="ACO04463.1"/>
    </source>
</evidence>
<dbReference type="HOGENOM" id="CLU_054568_1_0_0"/>
<dbReference type="KEGG" id="pmx:PERMA_1113"/>
<sequence>MIVSAMLAFMGVSGFAGKRNISSLDLEIQVLNEIYAKNEGVLKIKLKNNKRFLPSFILSVELFGKKIFVPFVESKGEFTAYLKVSFPDRGVYRIERVYICSVFPFNFFKRCTSVRSNTEFYVFPKPERPSGITDHSRNLKKKGEITSDKKGYEGDIISIREYRSGDPLKYIHWKASAKTGKLKTKELGDSINRPVIVDIDRIEGDIERKVSCATYLVLDLYKRSIPFGLKIENRIYRPEFSYKHKIKILRELAVYGKN</sequence>
<dbReference type="OrthoDB" id="9778037at2"/>
<dbReference type="STRING" id="123214.PERMA_1113"/>
<proteinExistence type="predicted"/>
<reference evidence="1 2" key="1">
    <citation type="journal article" date="2009" name="J. Bacteriol.">
        <title>Complete and draft genome sequences of six members of the Aquificales.</title>
        <authorList>
            <person name="Reysenbach A.L."/>
            <person name="Hamamura N."/>
            <person name="Podar M."/>
            <person name="Griffiths E."/>
            <person name="Ferreira S."/>
            <person name="Hochstein R."/>
            <person name="Heidelberg J."/>
            <person name="Johnson J."/>
            <person name="Mead D."/>
            <person name="Pohorille A."/>
            <person name="Sarmiento M."/>
            <person name="Schweighofer K."/>
            <person name="Seshadri R."/>
            <person name="Voytek M.A."/>
        </authorList>
    </citation>
    <scope>NUCLEOTIDE SEQUENCE [LARGE SCALE GENOMIC DNA]</scope>
    <source>
        <strain evidence="2">DSM 14350 / EX-H1</strain>
    </source>
</reference>
<name>C0QQF3_PERMH</name>
<dbReference type="EMBL" id="CP001230">
    <property type="protein sequence ID" value="ACO04463.1"/>
    <property type="molecule type" value="Genomic_DNA"/>
</dbReference>
<gene>
    <name evidence="1" type="ordered locus">PERMA_1113</name>
</gene>
<dbReference type="Proteomes" id="UP000001366">
    <property type="component" value="Chromosome"/>
</dbReference>